<evidence type="ECO:0000256" key="5">
    <source>
        <dbReference type="ARBA" id="ARBA00022801"/>
    </source>
</evidence>
<comment type="catalytic activity">
    <reaction evidence="7 8">
        <text>L-histidinol phosphate + H2O = L-histidinol + phosphate</text>
        <dbReference type="Rhea" id="RHEA:14465"/>
        <dbReference type="ChEBI" id="CHEBI:15377"/>
        <dbReference type="ChEBI" id="CHEBI:43474"/>
        <dbReference type="ChEBI" id="CHEBI:57699"/>
        <dbReference type="ChEBI" id="CHEBI:57980"/>
        <dbReference type="EC" id="3.1.3.15"/>
    </reaction>
</comment>
<dbReference type="OrthoDB" id="9775255at2"/>
<dbReference type="InterPro" id="IPR016195">
    <property type="entry name" value="Pol/histidinol_Pase-like"/>
</dbReference>
<reference evidence="10 11" key="1">
    <citation type="submission" date="2012-05" db="EMBL/GenBank/DDBJ databases">
        <authorList>
            <person name="Weinstock G."/>
            <person name="Sodergren E."/>
            <person name="Lobos E.A."/>
            <person name="Fulton L."/>
            <person name="Fulton R."/>
            <person name="Courtney L."/>
            <person name="Fronick C."/>
            <person name="O'Laughlin M."/>
            <person name="Godfrey J."/>
            <person name="Wilson R.M."/>
            <person name="Miner T."/>
            <person name="Farmer C."/>
            <person name="Delehaunty K."/>
            <person name="Cordes M."/>
            <person name="Minx P."/>
            <person name="Tomlinson C."/>
            <person name="Chen J."/>
            <person name="Wollam A."/>
            <person name="Pepin K.H."/>
            <person name="Bhonagiri V."/>
            <person name="Zhang X."/>
            <person name="Suruliraj S."/>
            <person name="Warren W."/>
            <person name="Mitreva M."/>
            <person name="Mardis E.R."/>
            <person name="Wilson R.K."/>
        </authorList>
    </citation>
    <scope>NUCLEOTIDE SEQUENCE [LARGE SCALE GENOMIC DNA]</scope>
    <source>
        <strain evidence="10 11">DSM 1785</strain>
    </source>
</reference>
<comment type="similarity">
    <text evidence="2 8">Belongs to the PHP hydrolase family. HisK subfamily.</text>
</comment>
<evidence type="ECO:0000313" key="11">
    <source>
        <dbReference type="Proteomes" id="UP000010420"/>
    </source>
</evidence>
<evidence type="ECO:0000256" key="7">
    <source>
        <dbReference type="ARBA" id="ARBA00049158"/>
    </source>
</evidence>
<name>L1Q3P8_9CLOT</name>
<dbReference type="Proteomes" id="UP000010420">
    <property type="component" value="Unassembled WGS sequence"/>
</dbReference>
<dbReference type="UniPathway" id="UPA00031">
    <property type="reaction ID" value="UER00013"/>
</dbReference>
<dbReference type="NCBIfam" id="TIGR01856">
    <property type="entry name" value="hisJ_fam"/>
    <property type="match status" value="1"/>
</dbReference>
<dbReference type="PANTHER" id="PTHR21039">
    <property type="entry name" value="HISTIDINOL PHOSPHATASE-RELATED"/>
    <property type="match status" value="1"/>
</dbReference>
<dbReference type="HOGENOM" id="CLU_054611_3_0_9"/>
<feature type="domain" description="PHP" evidence="9">
    <location>
        <begin position="7"/>
        <end position="196"/>
    </location>
</feature>
<evidence type="ECO:0000256" key="8">
    <source>
        <dbReference type="RuleBase" id="RU366003"/>
    </source>
</evidence>
<dbReference type="InterPro" id="IPR010140">
    <property type="entry name" value="Histidinol_P_phosphatase_HisJ"/>
</dbReference>
<dbReference type="STRING" id="545697.HMPREF0216_03276"/>
<evidence type="ECO:0000256" key="6">
    <source>
        <dbReference type="ARBA" id="ARBA00023102"/>
    </source>
</evidence>
<dbReference type="eggNOG" id="COG1387">
    <property type="taxonomic scope" value="Bacteria"/>
</dbReference>
<proteinExistence type="inferred from homology"/>
<dbReference type="SUPFAM" id="SSF89550">
    <property type="entry name" value="PHP domain-like"/>
    <property type="match status" value="1"/>
</dbReference>
<accession>L1Q3P8</accession>
<evidence type="ECO:0000256" key="2">
    <source>
        <dbReference type="ARBA" id="ARBA00009152"/>
    </source>
</evidence>
<keyword evidence="5 8" id="KW-0378">Hydrolase</keyword>
<dbReference type="PATRIC" id="fig|545697.3.peg.3200"/>
<dbReference type="Gene3D" id="3.20.20.140">
    <property type="entry name" value="Metal-dependent hydrolases"/>
    <property type="match status" value="1"/>
</dbReference>
<comment type="pathway">
    <text evidence="1 8">Amino-acid biosynthesis; L-histidine biosynthesis; L-histidine from 5-phospho-alpha-D-ribose 1-diphosphate: step 8/9.</text>
</comment>
<dbReference type="GO" id="GO:0004401">
    <property type="term" value="F:histidinol-phosphatase activity"/>
    <property type="evidence" value="ECO:0007669"/>
    <property type="project" value="UniProtKB-UniRule"/>
</dbReference>
<dbReference type="PANTHER" id="PTHR21039:SF0">
    <property type="entry name" value="HISTIDINOL-PHOSPHATASE"/>
    <property type="match status" value="1"/>
</dbReference>
<evidence type="ECO:0000256" key="3">
    <source>
        <dbReference type="ARBA" id="ARBA00013085"/>
    </source>
</evidence>
<evidence type="ECO:0000313" key="10">
    <source>
        <dbReference type="EMBL" id="EKY22232.1"/>
    </source>
</evidence>
<sequence>MDNYIFDSHVHSNNSFDATDSIEDICKYAIKKEINGFCITDHLDVNEYNDHMEKCIKKSYEEAICAKEKYKHKVSVRAGVELGQPLQNLKIAEEVINKYNYDFIIGSMHNVKDEKDFYFMKEWDFTHRIDELLIKYYEEYYDMVRWGNFDVIGHITYPLRYIEGIFKIKIDMSKYNDIIYEMLRLASTSNIGIEVNVSGFRQSYGKQFPNLDHIKMYKKFGGEIITLGSDSHNKHDIGENFKEGKEILLEAGFKHYCEFENRNPKIINIK</sequence>
<evidence type="ECO:0000256" key="1">
    <source>
        <dbReference type="ARBA" id="ARBA00004970"/>
    </source>
</evidence>
<dbReference type="GO" id="GO:0000105">
    <property type="term" value="P:L-histidine biosynthetic process"/>
    <property type="evidence" value="ECO:0007669"/>
    <property type="project" value="UniProtKB-UniRule"/>
</dbReference>
<keyword evidence="11" id="KW-1185">Reference proteome</keyword>
<protein>
    <recommendedName>
        <fullName evidence="3 8">Histidinol-phosphatase</fullName>
        <shortName evidence="8">HolPase</shortName>
        <ecNumber evidence="3 8">3.1.3.15</ecNumber>
    </recommendedName>
</protein>
<dbReference type="InterPro" id="IPR004013">
    <property type="entry name" value="PHP_dom"/>
</dbReference>
<keyword evidence="6 8" id="KW-0368">Histidine biosynthesis</keyword>
<keyword evidence="4 8" id="KW-0028">Amino-acid biosynthesis</keyword>
<dbReference type="RefSeq" id="WP_005216059.1">
    <property type="nucleotide sequence ID" value="NZ_KB291715.1"/>
</dbReference>
<dbReference type="AlphaFoldDB" id="L1Q3P8"/>
<evidence type="ECO:0000256" key="4">
    <source>
        <dbReference type="ARBA" id="ARBA00022605"/>
    </source>
</evidence>
<dbReference type="EC" id="3.1.3.15" evidence="3 8"/>
<dbReference type="Pfam" id="PF02811">
    <property type="entry name" value="PHP"/>
    <property type="match status" value="1"/>
</dbReference>
<evidence type="ECO:0000259" key="9">
    <source>
        <dbReference type="Pfam" id="PF02811"/>
    </source>
</evidence>
<comment type="caution">
    <text evidence="10">The sequence shown here is derived from an EMBL/GenBank/DDBJ whole genome shotgun (WGS) entry which is preliminary data.</text>
</comment>
<dbReference type="EMBL" id="AMEZ01000133">
    <property type="protein sequence ID" value="EKY22232.1"/>
    <property type="molecule type" value="Genomic_DNA"/>
</dbReference>
<gene>
    <name evidence="10" type="ORF">HMPREF0216_03276</name>
</gene>
<organism evidence="10 11">
    <name type="scientific">Clostridium celatum DSM 1785</name>
    <dbReference type="NCBI Taxonomy" id="545697"/>
    <lineage>
        <taxon>Bacteria</taxon>
        <taxon>Bacillati</taxon>
        <taxon>Bacillota</taxon>
        <taxon>Clostridia</taxon>
        <taxon>Eubacteriales</taxon>
        <taxon>Clostridiaceae</taxon>
        <taxon>Clostridium</taxon>
    </lineage>
</organism>
<dbReference type="GO" id="GO:0005737">
    <property type="term" value="C:cytoplasm"/>
    <property type="evidence" value="ECO:0007669"/>
    <property type="project" value="TreeGrafter"/>
</dbReference>